<evidence type="ECO:0000313" key="3">
    <source>
        <dbReference type="Proteomes" id="UP001347796"/>
    </source>
</evidence>
<dbReference type="Proteomes" id="UP001347796">
    <property type="component" value="Unassembled WGS sequence"/>
</dbReference>
<dbReference type="AlphaFoldDB" id="A0AAN8JGX4"/>
<dbReference type="EMBL" id="JAZGQO010000009">
    <property type="protein sequence ID" value="KAK6178021.1"/>
    <property type="molecule type" value="Genomic_DNA"/>
</dbReference>
<keyword evidence="1" id="KW-0732">Signal</keyword>
<accession>A0AAN8JGX4</accession>
<protein>
    <submittedName>
        <fullName evidence="2">Uncharacterized protein</fullName>
    </submittedName>
</protein>
<name>A0AAN8JGX4_PATCE</name>
<comment type="caution">
    <text evidence="2">The sequence shown here is derived from an EMBL/GenBank/DDBJ whole genome shotgun (WGS) entry which is preliminary data.</text>
</comment>
<gene>
    <name evidence="2" type="ORF">SNE40_012865</name>
</gene>
<keyword evidence="3" id="KW-1185">Reference proteome</keyword>
<feature type="signal peptide" evidence="1">
    <location>
        <begin position="1"/>
        <end position="38"/>
    </location>
</feature>
<sequence>METCIASSSSKLQHRIFRMARLLIVIIALVVLAASIAAQDEDREKRYMYPGGGIGGGMMCISANMPCTPGGMNGRRCCRGMCTYSGMGYRCSMMG</sequence>
<reference evidence="2 3" key="1">
    <citation type="submission" date="2024-01" db="EMBL/GenBank/DDBJ databases">
        <title>The genome of the rayed Mediterranean limpet Patella caerulea (Linnaeus, 1758).</title>
        <authorList>
            <person name="Anh-Thu Weber A."/>
            <person name="Halstead-Nussloch G."/>
        </authorList>
    </citation>
    <scope>NUCLEOTIDE SEQUENCE [LARGE SCALE GENOMIC DNA]</scope>
    <source>
        <strain evidence="2">AATW-2023a</strain>
        <tissue evidence="2">Whole specimen</tissue>
    </source>
</reference>
<proteinExistence type="predicted"/>
<evidence type="ECO:0000313" key="2">
    <source>
        <dbReference type="EMBL" id="KAK6178021.1"/>
    </source>
</evidence>
<evidence type="ECO:0000256" key="1">
    <source>
        <dbReference type="SAM" id="SignalP"/>
    </source>
</evidence>
<organism evidence="2 3">
    <name type="scientific">Patella caerulea</name>
    <name type="common">Rayed Mediterranean limpet</name>
    <dbReference type="NCBI Taxonomy" id="87958"/>
    <lineage>
        <taxon>Eukaryota</taxon>
        <taxon>Metazoa</taxon>
        <taxon>Spiralia</taxon>
        <taxon>Lophotrochozoa</taxon>
        <taxon>Mollusca</taxon>
        <taxon>Gastropoda</taxon>
        <taxon>Patellogastropoda</taxon>
        <taxon>Patelloidea</taxon>
        <taxon>Patellidae</taxon>
        <taxon>Patella</taxon>
    </lineage>
</organism>
<feature type="chain" id="PRO_5042853401" evidence="1">
    <location>
        <begin position="39"/>
        <end position="95"/>
    </location>
</feature>